<reference evidence="1 2" key="1">
    <citation type="journal article" date="2019" name="G3 (Bethesda)">
        <title>Sequencing of a Wild Apple (Malus baccata) Genome Unravels the Differences Between Cultivated and Wild Apple Species Regarding Disease Resistance and Cold Tolerance.</title>
        <authorList>
            <person name="Chen X."/>
        </authorList>
    </citation>
    <scope>NUCLEOTIDE SEQUENCE [LARGE SCALE GENOMIC DNA]</scope>
    <source>
        <strain evidence="2">cv. Shandingzi</strain>
        <tissue evidence="1">Leaves</tissue>
    </source>
</reference>
<dbReference type="AlphaFoldDB" id="A0A540LJ01"/>
<evidence type="ECO:0000313" key="2">
    <source>
        <dbReference type="Proteomes" id="UP000315295"/>
    </source>
</evidence>
<gene>
    <name evidence="1" type="ORF">C1H46_027932</name>
</gene>
<sequence length="104" mass="11750">MCSRDRGRFGREGTMRRCCDGQRWNGSRPTPEYGAAFSETSSETMEIDVGELEAKDQKLILDSLLAISFQPTEVGRNRKVRGSSFVGRGRHLWNNKPINLCLVD</sequence>
<accession>A0A540LJ01</accession>
<comment type="caution">
    <text evidence="1">The sequence shown here is derived from an EMBL/GenBank/DDBJ whole genome shotgun (WGS) entry which is preliminary data.</text>
</comment>
<organism evidence="1 2">
    <name type="scientific">Malus baccata</name>
    <name type="common">Siberian crab apple</name>
    <name type="synonym">Pyrus baccata</name>
    <dbReference type="NCBI Taxonomy" id="106549"/>
    <lineage>
        <taxon>Eukaryota</taxon>
        <taxon>Viridiplantae</taxon>
        <taxon>Streptophyta</taxon>
        <taxon>Embryophyta</taxon>
        <taxon>Tracheophyta</taxon>
        <taxon>Spermatophyta</taxon>
        <taxon>Magnoliopsida</taxon>
        <taxon>eudicotyledons</taxon>
        <taxon>Gunneridae</taxon>
        <taxon>Pentapetalae</taxon>
        <taxon>rosids</taxon>
        <taxon>fabids</taxon>
        <taxon>Rosales</taxon>
        <taxon>Rosaceae</taxon>
        <taxon>Amygdaloideae</taxon>
        <taxon>Maleae</taxon>
        <taxon>Malus</taxon>
    </lineage>
</organism>
<evidence type="ECO:0000313" key="1">
    <source>
        <dbReference type="EMBL" id="TQD86443.1"/>
    </source>
</evidence>
<dbReference type="Proteomes" id="UP000315295">
    <property type="component" value="Unassembled WGS sequence"/>
</dbReference>
<name>A0A540LJ01_MALBA</name>
<keyword evidence="2" id="KW-1185">Reference proteome</keyword>
<dbReference type="EMBL" id="VIEB01000564">
    <property type="protein sequence ID" value="TQD86443.1"/>
    <property type="molecule type" value="Genomic_DNA"/>
</dbReference>
<protein>
    <submittedName>
        <fullName evidence="1">Uncharacterized protein</fullName>
    </submittedName>
</protein>
<proteinExistence type="predicted"/>